<dbReference type="GO" id="GO:0009252">
    <property type="term" value="P:peptidoglycan biosynthetic process"/>
    <property type="evidence" value="ECO:0007669"/>
    <property type="project" value="UniProtKB-KW"/>
</dbReference>
<feature type="transmembrane region" description="Helical" evidence="16">
    <location>
        <begin position="165"/>
        <end position="183"/>
    </location>
</feature>
<feature type="transmembrane region" description="Helical" evidence="16">
    <location>
        <begin position="273"/>
        <end position="294"/>
    </location>
</feature>
<feature type="transmembrane region" description="Helical" evidence="16">
    <location>
        <begin position="339"/>
        <end position="360"/>
    </location>
</feature>
<dbReference type="EMBL" id="MHUZ01000007">
    <property type="protein sequence ID" value="OHA86188.1"/>
    <property type="molecule type" value="Genomic_DNA"/>
</dbReference>
<dbReference type="GO" id="GO:0051301">
    <property type="term" value="P:cell division"/>
    <property type="evidence" value="ECO:0007669"/>
    <property type="project" value="InterPro"/>
</dbReference>
<evidence type="ECO:0000256" key="10">
    <source>
        <dbReference type="ARBA" id="ARBA00033270"/>
    </source>
</evidence>
<dbReference type="GO" id="GO:0015648">
    <property type="term" value="F:lipid-linked peptidoglycan transporter activity"/>
    <property type="evidence" value="ECO:0007669"/>
    <property type="project" value="TreeGrafter"/>
</dbReference>
<feature type="transmembrane region" description="Helical" evidence="16">
    <location>
        <begin position="40"/>
        <end position="66"/>
    </location>
</feature>
<feature type="transmembrane region" description="Helical" evidence="16">
    <location>
        <begin position="9"/>
        <end position="34"/>
    </location>
</feature>
<evidence type="ECO:0000256" key="15">
    <source>
        <dbReference type="ARBA" id="ARBA00049902"/>
    </source>
</evidence>
<evidence type="ECO:0000256" key="5">
    <source>
        <dbReference type="ARBA" id="ARBA00022960"/>
    </source>
</evidence>
<comment type="similarity">
    <text evidence="11">Belongs to the SEDS family. FtsW subfamily.</text>
</comment>
<gene>
    <name evidence="17" type="ORF">A2591_03850</name>
</gene>
<dbReference type="EC" id="2.4.99.28" evidence="14"/>
<evidence type="ECO:0000313" key="18">
    <source>
        <dbReference type="Proteomes" id="UP000178168"/>
    </source>
</evidence>
<keyword evidence="4 16" id="KW-0812">Transmembrane</keyword>
<keyword evidence="8 16" id="KW-0472">Membrane</keyword>
<name>A0A1G2SNB6_9BACT</name>
<accession>A0A1G2SNB6</accession>
<dbReference type="AlphaFoldDB" id="A0A1G2SNB6"/>
<feature type="transmembrane region" description="Helical" evidence="16">
    <location>
        <begin position="190"/>
        <end position="209"/>
    </location>
</feature>
<evidence type="ECO:0000256" key="3">
    <source>
        <dbReference type="ARBA" id="ARBA00022679"/>
    </source>
</evidence>
<evidence type="ECO:0000256" key="8">
    <source>
        <dbReference type="ARBA" id="ARBA00023136"/>
    </source>
</evidence>
<dbReference type="GO" id="GO:0005886">
    <property type="term" value="C:plasma membrane"/>
    <property type="evidence" value="ECO:0007669"/>
    <property type="project" value="TreeGrafter"/>
</dbReference>
<dbReference type="PANTHER" id="PTHR30474:SF2">
    <property type="entry name" value="PEPTIDOGLYCAN GLYCOSYLTRANSFERASE FTSW-RELATED"/>
    <property type="match status" value="1"/>
</dbReference>
<keyword evidence="5" id="KW-0133">Cell shape</keyword>
<keyword evidence="6" id="KW-0573">Peptidoglycan synthesis</keyword>
<evidence type="ECO:0000256" key="2">
    <source>
        <dbReference type="ARBA" id="ARBA00022676"/>
    </source>
</evidence>
<keyword evidence="3" id="KW-0808">Transferase</keyword>
<organism evidence="17 18">
    <name type="scientific">Candidatus Yonathbacteria bacterium RIFOXYD1_FULL_52_36</name>
    <dbReference type="NCBI Taxonomy" id="1802730"/>
    <lineage>
        <taxon>Bacteria</taxon>
        <taxon>Candidatus Yonathiibacteriota</taxon>
    </lineage>
</organism>
<dbReference type="Pfam" id="PF01098">
    <property type="entry name" value="FTSW_RODA_SPOVE"/>
    <property type="match status" value="1"/>
</dbReference>
<dbReference type="GO" id="GO:0008955">
    <property type="term" value="F:peptidoglycan glycosyltransferase activity"/>
    <property type="evidence" value="ECO:0007669"/>
    <property type="project" value="UniProtKB-EC"/>
</dbReference>
<evidence type="ECO:0000256" key="7">
    <source>
        <dbReference type="ARBA" id="ARBA00022989"/>
    </source>
</evidence>
<evidence type="ECO:0000256" key="1">
    <source>
        <dbReference type="ARBA" id="ARBA00004141"/>
    </source>
</evidence>
<feature type="transmembrane region" description="Helical" evidence="16">
    <location>
        <begin position="142"/>
        <end position="159"/>
    </location>
</feature>
<dbReference type="STRING" id="1802730.A2591_03850"/>
<comment type="catalytic activity">
    <reaction evidence="15">
        <text>[GlcNAc-(1-&gt;4)-Mur2Ac(oyl-L-Ala-gamma-D-Glu-L-Lys-D-Ala-D-Ala)](n)-di-trans,octa-cis-undecaprenyl diphosphate + beta-D-GlcNAc-(1-&gt;4)-Mur2Ac(oyl-L-Ala-gamma-D-Glu-L-Lys-D-Ala-D-Ala)-di-trans,octa-cis-undecaprenyl diphosphate = [GlcNAc-(1-&gt;4)-Mur2Ac(oyl-L-Ala-gamma-D-Glu-L-Lys-D-Ala-D-Ala)](n+1)-di-trans,octa-cis-undecaprenyl diphosphate + di-trans,octa-cis-undecaprenyl diphosphate + H(+)</text>
        <dbReference type="Rhea" id="RHEA:23708"/>
        <dbReference type="Rhea" id="RHEA-COMP:9602"/>
        <dbReference type="Rhea" id="RHEA-COMP:9603"/>
        <dbReference type="ChEBI" id="CHEBI:15378"/>
        <dbReference type="ChEBI" id="CHEBI:58405"/>
        <dbReference type="ChEBI" id="CHEBI:60033"/>
        <dbReference type="ChEBI" id="CHEBI:78435"/>
        <dbReference type="EC" id="2.4.99.28"/>
    </reaction>
</comment>
<feature type="transmembrane region" description="Helical" evidence="16">
    <location>
        <begin position="104"/>
        <end position="130"/>
    </location>
</feature>
<comment type="caution">
    <text evidence="17">The sequence shown here is derived from an EMBL/GenBank/DDBJ whole genome shotgun (WGS) entry which is preliminary data.</text>
</comment>
<evidence type="ECO:0000256" key="11">
    <source>
        <dbReference type="ARBA" id="ARBA00038053"/>
    </source>
</evidence>
<evidence type="ECO:0000256" key="12">
    <source>
        <dbReference type="ARBA" id="ARBA00041185"/>
    </source>
</evidence>
<evidence type="ECO:0000256" key="13">
    <source>
        <dbReference type="ARBA" id="ARBA00041418"/>
    </source>
</evidence>
<proteinExistence type="inferred from homology"/>
<feature type="transmembrane region" description="Helical" evidence="16">
    <location>
        <begin position="306"/>
        <end position="333"/>
    </location>
</feature>
<evidence type="ECO:0000256" key="6">
    <source>
        <dbReference type="ARBA" id="ARBA00022984"/>
    </source>
</evidence>
<evidence type="ECO:0000256" key="16">
    <source>
        <dbReference type="SAM" id="Phobius"/>
    </source>
</evidence>
<evidence type="ECO:0000256" key="4">
    <source>
        <dbReference type="ARBA" id="ARBA00022692"/>
    </source>
</evidence>
<keyword evidence="2" id="KW-0328">Glycosyltransferase</keyword>
<evidence type="ECO:0000313" key="17">
    <source>
        <dbReference type="EMBL" id="OHA86188.1"/>
    </source>
</evidence>
<protein>
    <recommendedName>
        <fullName evidence="12">Probable peptidoglycan glycosyltransferase FtsW</fullName>
        <ecNumber evidence="14">2.4.99.28</ecNumber>
    </recommendedName>
    <alternativeName>
        <fullName evidence="13">Cell division protein FtsW</fullName>
    </alternativeName>
    <alternativeName>
        <fullName evidence="10">Cell wall polymerase</fullName>
    </alternativeName>
    <alternativeName>
        <fullName evidence="9">Peptidoglycan polymerase</fullName>
    </alternativeName>
</protein>
<dbReference type="InterPro" id="IPR001182">
    <property type="entry name" value="FtsW/RodA"/>
</dbReference>
<dbReference type="GO" id="GO:0008360">
    <property type="term" value="P:regulation of cell shape"/>
    <property type="evidence" value="ECO:0007669"/>
    <property type="project" value="UniProtKB-KW"/>
</dbReference>
<dbReference type="PANTHER" id="PTHR30474">
    <property type="entry name" value="CELL CYCLE PROTEIN"/>
    <property type="match status" value="1"/>
</dbReference>
<dbReference type="GO" id="GO:0032153">
    <property type="term" value="C:cell division site"/>
    <property type="evidence" value="ECO:0007669"/>
    <property type="project" value="TreeGrafter"/>
</dbReference>
<feature type="transmembrane region" description="Helical" evidence="16">
    <location>
        <begin position="73"/>
        <end position="92"/>
    </location>
</feature>
<sequence length="367" mass="38860">MKNHPVDKIFLTIVIGILAGGLTIFYSASLGIFAKKGGDVFSGILMSQLGLGLLLGSIACALFSYIPYRFWRAYAMHVFLATLALTALVFVPGLGGESGGAKRWIYLGPISIQPSELLKLGFVIYLAAFLSHIRGTARASNRALYGFLAITGAVALLVVTQPDTGTFGVMFFAGIAMLLVSGVPWRHIGIIFVLGILALGLLAVVKPHVADRITTFMHPERDAQGSGYQIQQSLTAIGSGEVVGRGFGKSLQKFYYLPEPVGDSIFAVAAEEFGFVGSVAIILAFLFYAGRGLVIAQKAPDQFSGLLVVGIVILIISQAFLNIMSMLGIFPLTGVPLPFISHGGTALLMVLAGAGIILNVSRFARTT</sequence>
<dbReference type="Proteomes" id="UP000178168">
    <property type="component" value="Unassembled WGS sequence"/>
</dbReference>
<keyword evidence="7 16" id="KW-1133">Transmembrane helix</keyword>
<comment type="subcellular location">
    <subcellularLocation>
        <location evidence="1">Membrane</location>
        <topology evidence="1">Multi-pass membrane protein</topology>
    </subcellularLocation>
</comment>
<reference evidence="17 18" key="1">
    <citation type="journal article" date="2016" name="Nat. Commun.">
        <title>Thousands of microbial genomes shed light on interconnected biogeochemical processes in an aquifer system.</title>
        <authorList>
            <person name="Anantharaman K."/>
            <person name="Brown C.T."/>
            <person name="Hug L.A."/>
            <person name="Sharon I."/>
            <person name="Castelle C.J."/>
            <person name="Probst A.J."/>
            <person name="Thomas B.C."/>
            <person name="Singh A."/>
            <person name="Wilkins M.J."/>
            <person name="Karaoz U."/>
            <person name="Brodie E.L."/>
            <person name="Williams K.H."/>
            <person name="Hubbard S.S."/>
            <person name="Banfield J.F."/>
        </authorList>
    </citation>
    <scope>NUCLEOTIDE SEQUENCE [LARGE SCALE GENOMIC DNA]</scope>
</reference>
<evidence type="ECO:0000256" key="14">
    <source>
        <dbReference type="ARBA" id="ARBA00044770"/>
    </source>
</evidence>
<evidence type="ECO:0000256" key="9">
    <source>
        <dbReference type="ARBA" id="ARBA00032370"/>
    </source>
</evidence>